<evidence type="ECO:0000313" key="15">
    <source>
        <dbReference type="EMBL" id="MFC7148227.1"/>
    </source>
</evidence>
<keyword evidence="2" id="KW-1003">Cell membrane</keyword>
<evidence type="ECO:0000256" key="7">
    <source>
        <dbReference type="ARBA" id="ARBA00023136"/>
    </source>
</evidence>
<evidence type="ECO:0000259" key="14">
    <source>
        <dbReference type="Pfam" id="PF00150"/>
    </source>
</evidence>
<keyword evidence="7" id="KW-0472">Membrane</keyword>
<dbReference type="Gene3D" id="3.20.20.80">
    <property type="entry name" value="Glycosidases"/>
    <property type="match status" value="1"/>
</dbReference>
<evidence type="ECO:0000256" key="13">
    <source>
        <dbReference type="RuleBase" id="RU361153"/>
    </source>
</evidence>
<keyword evidence="3" id="KW-0812">Transmembrane</keyword>
<dbReference type="InterPro" id="IPR017853">
    <property type="entry name" value="GH"/>
</dbReference>
<dbReference type="Proteomes" id="UP001596378">
    <property type="component" value="Unassembled WGS sequence"/>
</dbReference>
<keyword evidence="8" id="KW-0325">Glycoprotein</keyword>
<dbReference type="RefSeq" id="WP_378048749.1">
    <property type="nucleotide sequence ID" value="NZ_JBHMDN010000018.1"/>
</dbReference>
<comment type="function">
    <text evidence="11">Glucosidase involved in the degradation of cellulosic biomass. Active on lichenan.</text>
</comment>
<reference evidence="16" key="1">
    <citation type="journal article" date="2019" name="Int. J. Syst. Evol. Microbiol.">
        <title>The Global Catalogue of Microorganisms (GCM) 10K type strain sequencing project: providing services to taxonomists for standard genome sequencing and annotation.</title>
        <authorList>
            <consortium name="The Broad Institute Genomics Platform"/>
            <consortium name="The Broad Institute Genome Sequencing Center for Infectious Disease"/>
            <person name="Wu L."/>
            <person name="Ma J."/>
        </authorList>
    </citation>
    <scope>NUCLEOTIDE SEQUENCE [LARGE SCALE GENOMIC DNA]</scope>
    <source>
        <strain evidence="16">KCTC 12907</strain>
    </source>
</reference>
<comment type="similarity">
    <text evidence="13">Belongs to the glycosyl hydrolase 5 (cellulase A) family.</text>
</comment>
<sequence length="571" mass="64994">MSYGRNSEVTGFVRADGRKLRNGAGEELLLRGVGFGSWLLPEGYMWKFPKEGDRPRRIEAMIERLIGKEKAEQFWDSYYNRYVAEADIARIAEEGFNSVRLPINARFLLDERGAANGGIPAYREERVGLIDRVIDWCRRHRLYVILDLHGAPGGQTGANIDDSEFDRPELFTVEANWRQTVELWRMLADRYKDEWIVAGYDLLNEPLPEWFSSLYGRVMPLYREIVRAIREVDRRHMIILEGVHWSTDWSIFAEAFGDEPLDDNVLLQFHKYWNNPDTESIDRYLQLRDKWNVPIFMGEGGENNKDWYTGAFRLFEDQEISWNFWTWKKLSATNSPCSIRTPEGWGLLVDYLQGGFKPSAETAERILGSYLDNMRLADCEYRPEVARSLLRRAPVRIPAVFYGYKGEGVSFGCASGESEAGVGARVGSGAEQGIDVGFRTGDRTAIRFVDSERTTATFAHGGGEEWEPDQWLCLELSAGDWFVYDFIGDDRDPQAELAVRLKLQAVGETGKLAAELDGRALGCVDAQGEEWRTYGEVDLGAVGPGDHSLKLRCAEGSLRLIWLELLSIARQ</sequence>
<dbReference type="GO" id="GO:0016798">
    <property type="term" value="F:hydrolase activity, acting on glycosyl bonds"/>
    <property type="evidence" value="ECO:0007669"/>
    <property type="project" value="UniProtKB-KW"/>
</dbReference>
<evidence type="ECO:0000256" key="10">
    <source>
        <dbReference type="ARBA" id="ARBA00023316"/>
    </source>
</evidence>
<dbReference type="InterPro" id="IPR001547">
    <property type="entry name" value="Glyco_hydro_5"/>
</dbReference>
<keyword evidence="9 13" id="KW-0326">Glycosidase</keyword>
<accession>A0ABW2F9N4</accession>
<keyword evidence="16" id="KW-1185">Reference proteome</keyword>
<evidence type="ECO:0000256" key="2">
    <source>
        <dbReference type="ARBA" id="ARBA00022475"/>
    </source>
</evidence>
<evidence type="ECO:0000313" key="16">
    <source>
        <dbReference type="Proteomes" id="UP001596378"/>
    </source>
</evidence>
<dbReference type="InterPro" id="IPR050386">
    <property type="entry name" value="Glycosyl_hydrolase_5"/>
</dbReference>
<evidence type="ECO:0000256" key="9">
    <source>
        <dbReference type="ARBA" id="ARBA00023295"/>
    </source>
</evidence>
<protein>
    <recommendedName>
        <fullName evidence="12">Exo-1,3-beta-glucanase D</fullName>
    </recommendedName>
</protein>
<keyword evidence="4 13" id="KW-0378">Hydrolase</keyword>
<keyword evidence="6" id="KW-1133">Transmembrane helix</keyword>
<keyword evidence="10" id="KW-0961">Cell wall biogenesis/degradation</keyword>
<evidence type="ECO:0000256" key="5">
    <source>
        <dbReference type="ARBA" id="ARBA00022968"/>
    </source>
</evidence>
<keyword evidence="5" id="KW-0735">Signal-anchor</keyword>
<dbReference type="EMBL" id="JBHTAI010000003">
    <property type="protein sequence ID" value="MFC7148227.1"/>
    <property type="molecule type" value="Genomic_DNA"/>
</dbReference>
<feature type="domain" description="Glycoside hydrolase family 5" evidence="14">
    <location>
        <begin position="77"/>
        <end position="329"/>
    </location>
</feature>
<comment type="caution">
    <text evidence="15">The sequence shown here is derived from an EMBL/GenBank/DDBJ whole genome shotgun (WGS) entry which is preliminary data.</text>
</comment>
<dbReference type="PANTHER" id="PTHR31297">
    <property type="entry name" value="GLUCAN ENDO-1,6-BETA-GLUCOSIDASE B"/>
    <property type="match status" value="1"/>
</dbReference>
<evidence type="ECO:0000256" key="3">
    <source>
        <dbReference type="ARBA" id="ARBA00022692"/>
    </source>
</evidence>
<evidence type="ECO:0000256" key="11">
    <source>
        <dbReference type="ARBA" id="ARBA00037126"/>
    </source>
</evidence>
<evidence type="ECO:0000256" key="12">
    <source>
        <dbReference type="ARBA" id="ARBA00041260"/>
    </source>
</evidence>
<gene>
    <name evidence="15" type="ORF">ACFQMJ_06710</name>
</gene>
<evidence type="ECO:0000256" key="8">
    <source>
        <dbReference type="ARBA" id="ARBA00023180"/>
    </source>
</evidence>
<comment type="subcellular location">
    <subcellularLocation>
        <location evidence="1">Cell membrane</location>
        <topology evidence="1">Single-pass type II membrane protein</topology>
    </subcellularLocation>
</comment>
<dbReference type="PANTHER" id="PTHR31297:SF34">
    <property type="entry name" value="GLUCAN 1,3-BETA-GLUCOSIDASE 2"/>
    <property type="match status" value="1"/>
</dbReference>
<evidence type="ECO:0000256" key="4">
    <source>
        <dbReference type="ARBA" id="ARBA00022801"/>
    </source>
</evidence>
<dbReference type="SUPFAM" id="SSF51445">
    <property type="entry name" value="(Trans)glycosidases"/>
    <property type="match status" value="1"/>
</dbReference>
<evidence type="ECO:0000256" key="6">
    <source>
        <dbReference type="ARBA" id="ARBA00022989"/>
    </source>
</evidence>
<proteinExistence type="inferred from homology"/>
<organism evidence="15 16">
    <name type="scientific">Cohnella cellulosilytica</name>
    <dbReference type="NCBI Taxonomy" id="986710"/>
    <lineage>
        <taxon>Bacteria</taxon>
        <taxon>Bacillati</taxon>
        <taxon>Bacillota</taxon>
        <taxon>Bacilli</taxon>
        <taxon>Bacillales</taxon>
        <taxon>Paenibacillaceae</taxon>
        <taxon>Cohnella</taxon>
    </lineage>
</organism>
<evidence type="ECO:0000256" key="1">
    <source>
        <dbReference type="ARBA" id="ARBA00004401"/>
    </source>
</evidence>
<dbReference type="Pfam" id="PF00150">
    <property type="entry name" value="Cellulase"/>
    <property type="match status" value="1"/>
</dbReference>
<name>A0ABW2F9N4_9BACL</name>